<dbReference type="EMBL" id="JAVLSF010000007">
    <property type="protein sequence ID" value="MDR9773788.1"/>
    <property type="molecule type" value="Genomic_DNA"/>
</dbReference>
<keyword evidence="1" id="KW-0812">Transmembrane</keyword>
<gene>
    <name evidence="2" type="ORF">RJJ65_14125</name>
</gene>
<evidence type="ECO:0000256" key="1">
    <source>
        <dbReference type="SAM" id="Phobius"/>
    </source>
</evidence>
<protein>
    <submittedName>
        <fullName evidence="2">Uncharacterized protein</fullName>
    </submittedName>
</protein>
<feature type="transmembrane region" description="Helical" evidence="1">
    <location>
        <begin position="17"/>
        <end position="36"/>
    </location>
</feature>
<organism evidence="2 3">
    <name type="scientific">Rhizobium hidalgonense</name>
    <dbReference type="NCBI Taxonomy" id="1538159"/>
    <lineage>
        <taxon>Bacteria</taxon>
        <taxon>Pseudomonadati</taxon>
        <taxon>Pseudomonadota</taxon>
        <taxon>Alphaproteobacteria</taxon>
        <taxon>Hyphomicrobiales</taxon>
        <taxon>Rhizobiaceae</taxon>
        <taxon>Rhizobium/Agrobacterium group</taxon>
        <taxon>Rhizobium</taxon>
    </lineage>
</organism>
<comment type="caution">
    <text evidence="2">The sequence shown here is derived from an EMBL/GenBank/DDBJ whole genome shotgun (WGS) entry which is preliminary data.</text>
</comment>
<keyword evidence="1" id="KW-1133">Transmembrane helix</keyword>
<reference evidence="2" key="1">
    <citation type="submission" date="2023-04" db="EMBL/GenBank/DDBJ databases">
        <title>Genomic characterization of faba bean (Vicia faba) microsymbionts in Mexican soils.</title>
        <authorList>
            <person name="Rivera Orduna F.N."/>
            <person name="Guevara-Luna J."/>
            <person name="Yan J."/>
            <person name="Arroyo-Herrera I."/>
            <person name="Li Y."/>
            <person name="Vasquez-Murrieta M.S."/>
            <person name="Wang E.T."/>
        </authorList>
    </citation>
    <scope>NUCLEOTIDE SEQUENCE</scope>
    <source>
        <strain evidence="2">CH26</strain>
    </source>
</reference>
<name>A0AAJ2GWH6_9HYPH</name>
<evidence type="ECO:0000313" key="3">
    <source>
        <dbReference type="Proteomes" id="UP001268610"/>
    </source>
</evidence>
<dbReference type="Proteomes" id="UP001268610">
    <property type="component" value="Unassembled WGS sequence"/>
</dbReference>
<dbReference type="AlphaFoldDB" id="A0AAJ2GWH6"/>
<keyword evidence="1" id="KW-0472">Membrane</keyword>
<sequence length="63" mass="6925">MVSPVCWVQPREKRPAMILNDILAFGIVVYVVLDCFDRGVGIRADRGMGDLTPTMRETGGPGF</sequence>
<accession>A0AAJ2GWH6</accession>
<evidence type="ECO:0000313" key="2">
    <source>
        <dbReference type="EMBL" id="MDR9773788.1"/>
    </source>
</evidence>
<proteinExistence type="predicted"/>
<dbReference type="RefSeq" id="WP_310865597.1">
    <property type="nucleotide sequence ID" value="NZ_JAVLSF010000007.1"/>
</dbReference>